<accession>A0A162N2X0</accession>
<dbReference type="Pfam" id="PF02900">
    <property type="entry name" value="LigB"/>
    <property type="match status" value="1"/>
</dbReference>
<reference evidence="7 8" key="1">
    <citation type="journal article" date="2016" name="Genome Biol. Evol.">
        <title>Divergent and convergent evolution of fungal pathogenicity.</title>
        <authorList>
            <person name="Shang Y."/>
            <person name="Xiao G."/>
            <person name="Zheng P."/>
            <person name="Cen K."/>
            <person name="Zhan S."/>
            <person name="Wang C."/>
        </authorList>
    </citation>
    <scope>NUCLEOTIDE SEQUENCE [LARGE SCALE GENOMIC DNA]</scope>
    <source>
        <strain evidence="7 8">RCEF 1005</strain>
    </source>
</reference>
<dbReference type="STRING" id="1081108.A0A162N2X0"/>
<dbReference type="GO" id="GO:0008270">
    <property type="term" value="F:zinc ion binding"/>
    <property type="evidence" value="ECO:0007669"/>
    <property type="project" value="InterPro"/>
</dbReference>
<dbReference type="GO" id="GO:0016702">
    <property type="term" value="F:oxidoreductase activity, acting on single donors with incorporation of molecular oxygen, incorporation of two atoms of oxygen"/>
    <property type="evidence" value="ECO:0007669"/>
    <property type="project" value="UniProtKB-ARBA"/>
</dbReference>
<evidence type="ECO:0000313" key="7">
    <source>
        <dbReference type="EMBL" id="OAA74669.1"/>
    </source>
</evidence>
<sequence length="292" mass="31084">MPLVGPVIALSHGGGPMPLLGDPGHKTIIASLRNRIPQILRLDSPADRPRAIVLVTAHWTTPHPVISSGASPALLYDYYGFPAETYAVRYPAPGAPDVAAAVAAAMTAQGLSPTLDSARGWDHGVFVPLKLAIPDADVPIVQVSVLESEDPAQHLRMGRALAALRDDNIAIVGSGFASFHNLGIMQSLRGFSGNSLDKGWLAFKAKTDEWNGALTEAVTAANGTEREAKVARWREFPHADMMHPPRGGEHFMPLIVCAGAAREDDGAAKTYKDEYMGVDIFTYYWGAAAVAA</sequence>
<evidence type="ECO:0000256" key="1">
    <source>
        <dbReference type="ARBA" id="ARBA00001947"/>
    </source>
</evidence>
<dbReference type="AlphaFoldDB" id="A0A162N2X0"/>
<keyword evidence="5" id="KW-0560">Oxidoreductase</keyword>
<dbReference type="PANTHER" id="PTHR30096:SF0">
    <property type="entry name" value="4,5-DOPA DIOXYGENASE EXTRADIOL-LIKE PROTEIN"/>
    <property type="match status" value="1"/>
</dbReference>
<dbReference type="PANTHER" id="PTHR30096">
    <property type="entry name" value="4,5-DOPA DIOXYGENASE EXTRADIOL-LIKE PROTEIN"/>
    <property type="match status" value="1"/>
</dbReference>
<feature type="domain" description="Extradiol ring-cleavage dioxygenase class III enzyme subunit B" evidence="6">
    <location>
        <begin position="41"/>
        <end position="269"/>
    </location>
</feature>
<protein>
    <submittedName>
        <fullName evidence="7">Extradiol ring-cleavage dioxygenase, class III enzyme, subunit B</fullName>
    </submittedName>
</protein>
<dbReference type="SUPFAM" id="SSF53213">
    <property type="entry name" value="LigB-like"/>
    <property type="match status" value="1"/>
</dbReference>
<dbReference type="EMBL" id="AZHF01000006">
    <property type="protein sequence ID" value="OAA74669.1"/>
    <property type="molecule type" value="Genomic_DNA"/>
</dbReference>
<evidence type="ECO:0000259" key="6">
    <source>
        <dbReference type="Pfam" id="PF02900"/>
    </source>
</evidence>
<dbReference type="PIRSF" id="PIRSF006157">
    <property type="entry name" value="Doxgns_DODA"/>
    <property type="match status" value="1"/>
</dbReference>
<evidence type="ECO:0000256" key="2">
    <source>
        <dbReference type="ARBA" id="ARBA00007581"/>
    </source>
</evidence>
<dbReference type="InterPro" id="IPR014436">
    <property type="entry name" value="Extradiol_dOase_DODA"/>
</dbReference>
<dbReference type="InterPro" id="IPR004183">
    <property type="entry name" value="Xdiol_dOase_suB"/>
</dbReference>
<comment type="caution">
    <text evidence="7">The sequence shown here is derived from an EMBL/GenBank/DDBJ whole genome shotgun (WGS) entry which is preliminary data.</text>
</comment>
<proteinExistence type="inferred from homology"/>
<keyword evidence="3" id="KW-0479">Metal-binding</keyword>
<dbReference type="GO" id="GO:0008198">
    <property type="term" value="F:ferrous iron binding"/>
    <property type="evidence" value="ECO:0007669"/>
    <property type="project" value="InterPro"/>
</dbReference>
<dbReference type="Gene3D" id="3.40.830.10">
    <property type="entry name" value="LigB-like"/>
    <property type="match status" value="1"/>
</dbReference>
<dbReference type="Proteomes" id="UP000076881">
    <property type="component" value="Unassembled WGS sequence"/>
</dbReference>
<comment type="similarity">
    <text evidence="2">Belongs to the DODA-type extradiol aromatic ring-opening dioxygenase family.</text>
</comment>
<gene>
    <name evidence="7" type="ORF">LEL_08250</name>
</gene>
<evidence type="ECO:0000256" key="3">
    <source>
        <dbReference type="ARBA" id="ARBA00022723"/>
    </source>
</evidence>
<dbReference type="CDD" id="cd07363">
    <property type="entry name" value="45_DOPA_Dioxygenase"/>
    <property type="match status" value="1"/>
</dbReference>
<evidence type="ECO:0000256" key="4">
    <source>
        <dbReference type="ARBA" id="ARBA00022833"/>
    </source>
</evidence>
<evidence type="ECO:0000313" key="8">
    <source>
        <dbReference type="Proteomes" id="UP000076881"/>
    </source>
</evidence>
<comment type="cofactor">
    <cofactor evidence="1">
        <name>Zn(2+)</name>
        <dbReference type="ChEBI" id="CHEBI:29105"/>
    </cofactor>
</comment>
<dbReference type="OrthoDB" id="7396853at2759"/>
<keyword evidence="4" id="KW-0862">Zinc</keyword>
<keyword evidence="7" id="KW-0223">Dioxygenase</keyword>
<name>A0A162N2X0_CORDF</name>
<keyword evidence="8" id="KW-1185">Reference proteome</keyword>
<organism evidence="7 8">
    <name type="scientific">Akanthomyces lecanii RCEF 1005</name>
    <dbReference type="NCBI Taxonomy" id="1081108"/>
    <lineage>
        <taxon>Eukaryota</taxon>
        <taxon>Fungi</taxon>
        <taxon>Dikarya</taxon>
        <taxon>Ascomycota</taxon>
        <taxon>Pezizomycotina</taxon>
        <taxon>Sordariomycetes</taxon>
        <taxon>Hypocreomycetidae</taxon>
        <taxon>Hypocreales</taxon>
        <taxon>Cordycipitaceae</taxon>
        <taxon>Akanthomyces</taxon>
        <taxon>Cordyceps confragosa</taxon>
    </lineage>
</organism>
<evidence type="ECO:0000256" key="5">
    <source>
        <dbReference type="ARBA" id="ARBA00023002"/>
    </source>
</evidence>